<feature type="region of interest" description="Disordered" evidence="2">
    <location>
        <begin position="115"/>
        <end position="160"/>
    </location>
</feature>
<dbReference type="AlphaFoldDB" id="A0A5C4MAM8"/>
<evidence type="ECO:0000256" key="2">
    <source>
        <dbReference type="SAM" id="MobiDB-lite"/>
    </source>
</evidence>
<dbReference type="Gene3D" id="3.30.1310.10">
    <property type="entry name" value="Nucleoid-associated protein YbaB-like domain"/>
    <property type="match status" value="1"/>
</dbReference>
<protein>
    <submittedName>
        <fullName evidence="3">YbaB/EbfC family nucleoid-associated protein</fullName>
    </submittedName>
</protein>
<comment type="caution">
    <text evidence="3">The sequence shown here is derived from an EMBL/GenBank/DDBJ whole genome shotgun (WGS) entry which is preliminary data.</text>
</comment>
<dbReference type="Pfam" id="PF02575">
    <property type="entry name" value="YbaB_DNA_bd"/>
    <property type="match status" value="1"/>
</dbReference>
<reference evidence="3 4" key="1">
    <citation type="submission" date="2019-06" db="EMBL/GenBank/DDBJ databases">
        <title>Amycolatopsis alkalitolerans sp. nov., isolated from Gastrodia elata Blume.</title>
        <authorList>
            <person name="Narsing Rao M.P."/>
            <person name="Li W.J."/>
        </authorList>
    </citation>
    <scope>NUCLEOTIDE SEQUENCE [LARGE SCALE GENOMIC DNA]</scope>
    <source>
        <strain evidence="3 4">SYSUP0005</strain>
    </source>
</reference>
<keyword evidence="4" id="KW-1185">Reference proteome</keyword>
<name>A0A5C4MAM8_9PSEU</name>
<dbReference type="InterPro" id="IPR036894">
    <property type="entry name" value="YbaB-like_sf"/>
</dbReference>
<dbReference type="OrthoDB" id="4762213at2"/>
<dbReference type="RefSeq" id="WP_139095015.1">
    <property type="nucleotide sequence ID" value="NZ_VDFW01000002.1"/>
</dbReference>
<dbReference type="GO" id="GO:0003677">
    <property type="term" value="F:DNA binding"/>
    <property type="evidence" value="ECO:0007669"/>
    <property type="project" value="InterPro"/>
</dbReference>
<dbReference type="Proteomes" id="UP000305546">
    <property type="component" value="Unassembled WGS sequence"/>
</dbReference>
<dbReference type="EMBL" id="VDFW01000002">
    <property type="protein sequence ID" value="TNC29071.1"/>
    <property type="molecule type" value="Genomic_DNA"/>
</dbReference>
<gene>
    <name evidence="3" type="ORF">FG385_02900</name>
</gene>
<organism evidence="3 4">
    <name type="scientific">Amycolatopsis alkalitolerans</name>
    <dbReference type="NCBI Taxonomy" id="2547244"/>
    <lineage>
        <taxon>Bacteria</taxon>
        <taxon>Bacillati</taxon>
        <taxon>Actinomycetota</taxon>
        <taxon>Actinomycetes</taxon>
        <taxon>Pseudonocardiales</taxon>
        <taxon>Pseudonocardiaceae</taxon>
        <taxon>Amycolatopsis</taxon>
    </lineage>
</organism>
<evidence type="ECO:0000256" key="1">
    <source>
        <dbReference type="SAM" id="Coils"/>
    </source>
</evidence>
<evidence type="ECO:0000313" key="3">
    <source>
        <dbReference type="EMBL" id="TNC29071.1"/>
    </source>
</evidence>
<evidence type="ECO:0000313" key="4">
    <source>
        <dbReference type="Proteomes" id="UP000305546"/>
    </source>
</evidence>
<feature type="compositionally biased region" description="Acidic residues" evidence="2">
    <location>
        <begin position="150"/>
        <end position="160"/>
    </location>
</feature>
<accession>A0A5C4MAM8</accession>
<feature type="coiled-coil region" evidence="1">
    <location>
        <begin position="12"/>
        <end position="39"/>
    </location>
</feature>
<sequence>MTQFAGNGGDPLAAFDARLQQIKARAEEAQERLRTASATVRAPDGAVSVTVNASGVLQGITFTPAAYRRPPEALSELVMGLVATARKQVSAEVSGAFGDLVGEGSPAMEVLREFLPVSAEDEDEEGTPPPPPAPPRQQQRPPGRPSRPAEDDEDEDNNPW</sequence>
<keyword evidence="1" id="KW-0175">Coiled coil</keyword>
<dbReference type="SUPFAM" id="SSF82607">
    <property type="entry name" value="YbaB-like"/>
    <property type="match status" value="1"/>
</dbReference>
<proteinExistence type="predicted"/>
<dbReference type="InterPro" id="IPR004401">
    <property type="entry name" value="YbaB/EbfC"/>
</dbReference>